<name>A0A1G2HZB6_9BACT</name>
<proteinExistence type="predicted"/>
<accession>A0A1G2HZB6</accession>
<organism evidence="1 2">
    <name type="scientific">Candidatus Staskawiczbacteria bacterium RIFCSPHIGHO2_02_FULL_34_9</name>
    <dbReference type="NCBI Taxonomy" id="1802206"/>
    <lineage>
        <taxon>Bacteria</taxon>
        <taxon>Candidatus Staskawicziibacteriota</taxon>
    </lineage>
</organism>
<evidence type="ECO:0000313" key="2">
    <source>
        <dbReference type="Proteomes" id="UP000176421"/>
    </source>
</evidence>
<evidence type="ECO:0000313" key="1">
    <source>
        <dbReference type="EMBL" id="OGZ67884.1"/>
    </source>
</evidence>
<gene>
    <name evidence="1" type="ORF">A3D35_00060</name>
</gene>
<dbReference type="Proteomes" id="UP000176421">
    <property type="component" value="Unassembled WGS sequence"/>
</dbReference>
<sequence>MFYLYHRVPQNMQGNILYPLNLLKEKYLGVYNQEILKYDKREYLLEVKIPSLDCLWNDVLHLSPINPKDIKNALLEAGADLKNNFSFYQIDPNYLDKKNTTVYLYGPDSTLKKTNSDDFEHYEPQNIKKYSKIPSDTKKYYRESISMGKKPLLFYRLPHILYKGTIDITGFPVISV</sequence>
<dbReference type="STRING" id="1802206.A3D35_00060"/>
<dbReference type="EMBL" id="MHOS01000027">
    <property type="protein sequence ID" value="OGZ67884.1"/>
    <property type="molecule type" value="Genomic_DNA"/>
</dbReference>
<dbReference type="AlphaFoldDB" id="A0A1G2HZB6"/>
<reference evidence="1 2" key="1">
    <citation type="journal article" date="2016" name="Nat. Commun.">
        <title>Thousands of microbial genomes shed light on interconnected biogeochemical processes in an aquifer system.</title>
        <authorList>
            <person name="Anantharaman K."/>
            <person name="Brown C.T."/>
            <person name="Hug L.A."/>
            <person name="Sharon I."/>
            <person name="Castelle C.J."/>
            <person name="Probst A.J."/>
            <person name="Thomas B.C."/>
            <person name="Singh A."/>
            <person name="Wilkins M.J."/>
            <person name="Karaoz U."/>
            <person name="Brodie E.L."/>
            <person name="Williams K.H."/>
            <person name="Hubbard S.S."/>
            <person name="Banfield J.F."/>
        </authorList>
    </citation>
    <scope>NUCLEOTIDE SEQUENCE [LARGE SCALE GENOMIC DNA]</scope>
</reference>
<comment type="caution">
    <text evidence="1">The sequence shown here is derived from an EMBL/GenBank/DDBJ whole genome shotgun (WGS) entry which is preliminary data.</text>
</comment>
<protein>
    <submittedName>
        <fullName evidence="1">Uncharacterized protein</fullName>
    </submittedName>
</protein>